<dbReference type="RefSeq" id="XP_016624915.1">
    <property type="nucleotide sequence ID" value="XM_016759587.1"/>
</dbReference>
<proteinExistence type="predicted"/>
<dbReference type="VEuPathDB" id="FungiDB:Z519_01830"/>
<dbReference type="GeneID" id="27694758"/>
<reference evidence="1" key="1">
    <citation type="submission" date="2015-01" db="EMBL/GenBank/DDBJ databases">
        <title>The Genome Sequence of Cladophialophora bantiana CBS 173.52.</title>
        <authorList>
            <consortium name="The Broad Institute Genomics Platform"/>
            <person name="Cuomo C."/>
            <person name="de Hoog S."/>
            <person name="Gorbushina A."/>
            <person name="Stielow B."/>
            <person name="Teixiera M."/>
            <person name="Abouelleil A."/>
            <person name="Chapman S.B."/>
            <person name="Priest M."/>
            <person name="Young S.K."/>
            <person name="Wortman J."/>
            <person name="Nusbaum C."/>
            <person name="Birren B."/>
        </authorList>
    </citation>
    <scope>NUCLEOTIDE SEQUENCE [LARGE SCALE GENOMIC DNA]</scope>
    <source>
        <strain evidence="1">CBS 173.52</strain>
    </source>
</reference>
<dbReference type="HOGENOM" id="CLU_3068507_0_0_1"/>
<name>A0A0D2F833_CLAB1</name>
<evidence type="ECO:0000313" key="1">
    <source>
        <dbReference type="EMBL" id="KIW98246.1"/>
    </source>
</evidence>
<sequence>MAAVGGNIASGWGYEADAAWFIPAWTLSITRCGYRLARAALVPGGRKYVLPHL</sequence>
<organism evidence="1 2">
    <name type="scientific">Cladophialophora bantiana (strain ATCC 10958 / CBS 173.52 / CDC B-1940 / NIH 8579)</name>
    <name type="common">Xylohypha bantiana</name>
    <dbReference type="NCBI Taxonomy" id="1442370"/>
    <lineage>
        <taxon>Eukaryota</taxon>
        <taxon>Fungi</taxon>
        <taxon>Dikarya</taxon>
        <taxon>Ascomycota</taxon>
        <taxon>Pezizomycotina</taxon>
        <taxon>Eurotiomycetes</taxon>
        <taxon>Chaetothyriomycetidae</taxon>
        <taxon>Chaetothyriales</taxon>
        <taxon>Herpotrichiellaceae</taxon>
        <taxon>Cladophialophora</taxon>
    </lineage>
</organism>
<dbReference type="Proteomes" id="UP000053789">
    <property type="component" value="Unassembled WGS sequence"/>
</dbReference>
<gene>
    <name evidence="1" type="ORF">Z519_01830</name>
</gene>
<protein>
    <submittedName>
        <fullName evidence="1">Uncharacterized protein</fullName>
    </submittedName>
</protein>
<accession>A0A0D2F833</accession>
<evidence type="ECO:0000313" key="2">
    <source>
        <dbReference type="Proteomes" id="UP000053789"/>
    </source>
</evidence>
<dbReference type="EMBL" id="KN846981">
    <property type="protein sequence ID" value="KIW98246.1"/>
    <property type="molecule type" value="Genomic_DNA"/>
</dbReference>
<dbReference type="AlphaFoldDB" id="A0A0D2F833"/>
<keyword evidence="2" id="KW-1185">Reference proteome</keyword>